<gene>
    <name evidence="2" type="ORF">LMH87_002312</name>
</gene>
<dbReference type="KEGG" id="amus:LMH87_002312"/>
<dbReference type="EMBL" id="JAJHUN010000010">
    <property type="protein sequence ID" value="KAJ4147808.1"/>
    <property type="molecule type" value="Genomic_DNA"/>
</dbReference>
<feature type="compositionally biased region" description="Basic residues" evidence="1">
    <location>
        <begin position="195"/>
        <end position="215"/>
    </location>
</feature>
<feature type="region of interest" description="Disordered" evidence="1">
    <location>
        <begin position="154"/>
        <end position="215"/>
    </location>
</feature>
<name>A0A9W8Q6K9_AKAMU</name>
<dbReference type="RefSeq" id="XP_056050749.1">
    <property type="nucleotide sequence ID" value="XM_056193743.1"/>
</dbReference>
<evidence type="ECO:0000313" key="2">
    <source>
        <dbReference type="EMBL" id="KAJ4147808.1"/>
    </source>
</evidence>
<dbReference type="AlphaFoldDB" id="A0A9W8Q6K9"/>
<feature type="compositionally biased region" description="Low complexity" evidence="1">
    <location>
        <begin position="159"/>
        <end position="171"/>
    </location>
</feature>
<keyword evidence="3" id="KW-1185">Reference proteome</keyword>
<protein>
    <submittedName>
        <fullName evidence="2">Uncharacterized protein</fullName>
    </submittedName>
</protein>
<evidence type="ECO:0000313" key="3">
    <source>
        <dbReference type="Proteomes" id="UP001144673"/>
    </source>
</evidence>
<dbReference type="Proteomes" id="UP001144673">
    <property type="component" value="Chromosome 3"/>
</dbReference>
<reference evidence="2" key="1">
    <citation type="journal article" date="2023" name="Access Microbiol">
        <title>De-novo genome assembly for Akanthomyces muscarius, a biocontrol agent of insect agricultural pests.</title>
        <authorList>
            <person name="Erdos Z."/>
            <person name="Studholme D.J."/>
            <person name="Raymond B."/>
            <person name="Sharma M."/>
        </authorList>
    </citation>
    <scope>NUCLEOTIDE SEQUENCE</scope>
    <source>
        <strain evidence="2">Ve6</strain>
    </source>
</reference>
<dbReference type="GeneID" id="80889471"/>
<evidence type="ECO:0000256" key="1">
    <source>
        <dbReference type="SAM" id="MobiDB-lite"/>
    </source>
</evidence>
<sequence>MTFIFIFTTYIQDERPQLLQQQFRSLHVATSSPWIHVDLDNGTATAVTTEAEMQQPALEFQQKLGRNRPGTVVSTFQRFEDVDVACLKAILCLQPPCRTGPLLPSYVQVLRSATRNRQITFVSRFTFFENPDPGAVVAMLEQVGEVPRRQSSAFSAWIQSPSQQQQQASGQFAGTFGRQQQQQPRSRADETLTPRQRRRHRRRRRRRNHRSHQNW</sequence>
<comment type="caution">
    <text evidence="2">The sequence shown here is derived from an EMBL/GenBank/DDBJ whole genome shotgun (WGS) entry which is preliminary data.</text>
</comment>
<proteinExistence type="predicted"/>
<accession>A0A9W8Q6K9</accession>
<organism evidence="2 3">
    <name type="scientific">Akanthomyces muscarius</name>
    <name type="common">Entomopathogenic fungus</name>
    <name type="synonym">Lecanicillium muscarium</name>
    <dbReference type="NCBI Taxonomy" id="2231603"/>
    <lineage>
        <taxon>Eukaryota</taxon>
        <taxon>Fungi</taxon>
        <taxon>Dikarya</taxon>
        <taxon>Ascomycota</taxon>
        <taxon>Pezizomycotina</taxon>
        <taxon>Sordariomycetes</taxon>
        <taxon>Hypocreomycetidae</taxon>
        <taxon>Hypocreales</taxon>
        <taxon>Cordycipitaceae</taxon>
        <taxon>Akanthomyces</taxon>
    </lineage>
</organism>